<evidence type="ECO:0000259" key="2">
    <source>
        <dbReference type="Pfam" id="PF01738"/>
    </source>
</evidence>
<accession>A0A811RQB3</accession>
<comment type="caution">
    <text evidence="3">The sequence shown here is derived from an EMBL/GenBank/DDBJ whole genome shotgun (WGS) entry which is preliminary data.</text>
</comment>
<dbReference type="PANTHER" id="PTHR17630">
    <property type="entry name" value="DIENELACTONE HYDROLASE"/>
    <property type="match status" value="1"/>
</dbReference>
<organism evidence="3 4">
    <name type="scientific">Miscanthus lutarioriparius</name>
    <dbReference type="NCBI Taxonomy" id="422564"/>
    <lineage>
        <taxon>Eukaryota</taxon>
        <taxon>Viridiplantae</taxon>
        <taxon>Streptophyta</taxon>
        <taxon>Embryophyta</taxon>
        <taxon>Tracheophyta</taxon>
        <taxon>Spermatophyta</taxon>
        <taxon>Magnoliopsida</taxon>
        <taxon>Liliopsida</taxon>
        <taxon>Poales</taxon>
        <taxon>Poaceae</taxon>
        <taxon>PACMAD clade</taxon>
        <taxon>Panicoideae</taxon>
        <taxon>Andropogonodae</taxon>
        <taxon>Andropogoneae</taxon>
        <taxon>Saccharinae</taxon>
        <taxon>Miscanthus</taxon>
    </lineage>
</organism>
<feature type="signal peptide" evidence="1">
    <location>
        <begin position="1"/>
        <end position="30"/>
    </location>
</feature>
<feature type="chain" id="PRO_5032745765" description="Dienelactone hydrolase domain-containing protein" evidence="1">
    <location>
        <begin position="31"/>
        <end position="216"/>
    </location>
</feature>
<sequence length="216" mass="23424">MAGASKGSSATSSLLLLAIVLAASAALASAEEGNALLVLPSARAAWSSSLQHQHHPCMDNPPDMTATGAEAGQTVRDFHGVEAYLTSSRSAHRAIVLGSDYYGFEAPKLRLQADAVEKVQPLVAALKKVGGYCWGEIKCHIVVLGGEYDTRSPPQLVQQFQRVLEQNKAIDHMVKIFPRVPHGFACRYNSSDPFAVKTAEEAREDMVSWFNKHLKH</sequence>
<keyword evidence="1" id="KW-0732">Signal</keyword>
<dbReference type="SUPFAM" id="SSF53474">
    <property type="entry name" value="alpha/beta-Hydrolases"/>
    <property type="match status" value="1"/>
</dbReference>
<evidence type="ECO:0000313" key="3">
    <source>
        <dbReference type="EMBL" id="CAD6272203.1"/>
    </source>
</evidence>
<dbReference type="AlphaFoldDB" id="A0A811RQB3"/>
<protein>
    <recommendedName>
        <fullName evidence="2">Dienelactone hydrolase domain-containing protein</fullName>
    </recommendedName>
</protein>
<reference evidence="3" key="1">
    <citation type="submission" date="2020-10" db="EMBL/GenBank/DDBJ databases">
        <authorList>
            <person name="Han B."/>
            <person name="Lu T."/>
            <person name="Zhao Q."/>
            <person name="Huang X."/>
            <person name="Zhao Y."/>
        </authorList>
    </citation>
    <scope>NUCLEOTIDE SEQUENCE</scope>
</reference>
<dbReference type="Gene3D" id="3.40.50.1820">
    <property type="entry name" value="alpha/beta hydrolase"/>
    <property type="match status" value="1"/>
</dbReference>
<dbReference type="Pfam" id="PF01738">
    <property type="entry name" value="DLH"/>
    <property type="match status" value="1"/>
</dbReference>
<dbReference type="GO" id="GO:0016787">
    <property type="term" value="F:hydrolase activity"/>
    <property type="evidence" value="ECO:0007669"/>
    <property type="project" value="InterPro"/>
</dbReference>
<dbReference type="OrthoDB" id="17560at2759"/>
<dbReference type="InterPro" id="IPR029058">
    <property type="entry name" value="AB_hydrolase_fold"/>
</dbReference>
<proteinExistence type="predicted"/>
<keyword evidence="4" id="KW-1185">Reference proteome</keyword>
<feature type="domain" description="Dienelactone hydrolase" evidence="2">
    <location>
        <begin position="136"/>
        <end position="213"/>
    </location>
</feature>
<dbReference type="PANTHER" id="PTHR17630:SF89">
    <property type="entry name" value="OS05G0400200 PROTEIN"/>
    <property type="match status" value="1"/>
</dbReference>
<evidence type="ECO:0000313" key="4">
    <source>
        <dbReference type="Proteomes" id="UP000604825"/>
    </source>
</evidence>
<dbReference type="EMBL" id="CAJGYO010000016">
    <property type="protein sequence ID" value="CAD6272203.1"/>
    <property type="molecule type" value="Genomic_DNA"/>
</dbReference>
<evidence type="ECO:0000256" key="1">
    <source>
        <dbReference type="SAM" id="SignalP"/>
    </source>
</evidence>
<dbReference type="Proteomes" id="UP000604825">
    <property type="component" value="Unassembled WGS sequence"/>
</dbReference>
<name>A0A811RQB3_9POAL</name>
<gene>
    <name evidence="3" type="ORF">NCGR_LOCUS55478</name>
</gene>
<dbReference type="InterPro" id="IPR002925">
    <property type="entry name" value="Dienelactn_hydro"/>
</dbReference>